<evidence type="ECO:0000313" key="9">
    <source>
        <dbReference type="Proteomes" id="UP001433268"/>
    </source>
</evidence>
<sequence>MRSSALALWALNAASIAAAPSNSCRSHSIDSRQHQYGTGAKAFASSSDGKYKLSAVDAPVKGAGSPPSGASQWKLSIDDTPAGHRQQITGFGAAVTDATVSVINSLPAHQRAKLLRELMTSEGADFGLLRHTIGASDLSALPAYTYDDTEGNVEDKDLAKFGLGDRGNAMAEMLAEMKRLKPELTILGSPWAPPAWMQLDRKLMGGTEKNNLDHAYVDQYAQYFVKYLQAYAAKGAPVDAITLQNEPLNSQSGMPTMYVYADESGKLIRDNVGPALKKAGLKTSIWAYDHNTDQPSYPQTVLDTAKDYVDTVAWHCYATNNQWSVLTDFHTKNPQSSQYMTECWTSSKSTPWHQASSFTVGPLQNWAKGSLAWTLGTDTNDGPYLGGCDTCRGLVVVDTTSPQNVTYSFTVDYYMLAQYSKYIPRGATVLAGTGSYTYSDSGTGIQSVATANPDGTRTVVVENTFGNDVYVTLNTTTKGEQWTGKILANSVVTWILP</sequence>
<dbReference type="SUPFAM" id="SSF51445">
    <property type="entry name" value="(Trans)glycosidases"/>
    <property type="match status" value="1"/>
</dbReference>
<gene>
    <name evidence="8" type="ORF">PG997_014180</name>
</gene>
<feature type="domain" description="Glycosyl hydrolase family 30 TIM-barrel" evidence="6">
    <location>
        <begin position="88"/>
        <end position="423"/>
    </location>
</feature>
<keyword evidence="9" id="KW-1185">Reference proteome</keyword>
<dbReference type="Pfam" id="PF02055">
    <property type="entry name" value="Glyco_hydro_30"/>
    <property type="match status" value="1"/>
</dbReference>
<dbReference type="Gene3D" id="2.60.40.1180">
    <property type="entry name" value="Golgi alpha-mannosidase II"/>
    <property type="match status" value="1"/>
</dbReference>
<keyword evidence="4" id="KW-0326">Glycosidase</keyword>
<organism evidence="8 9">
    <name type="scientific">Apiospora hydei</name>
    <dbReference type="NCBI Taxonomy" id="1337664"/>
    <lineage>
        <taxon>Eukaryota</taxon>
        <taxon>Fungi</taxon>
        <taxon>Dikarya</taxon>
        <taxon>Ascomycota</taxon>
        <taxon>Pezizomycotina</taxon>
        <taxon>Sordariomycetes</taxon>
        <taxon>Xylariomycetidae</taxon>
        <taxon>Amphisphaeriales</taxon>
        <taxon>Apiosporaceae</taxon>
        <taxon>Apiospora</taxon>
    </lineage>
</organism>
<dbReference type="PANTHER" id="PTHR11069">
    <property type="entry name" value="GLUCOSYLCERAMIDASE"/>
    <property type="match status" value="1"/>
</dbReference>
<evidence type="ECO:0000256" key="5">
    <source>
        <dbReference type="SAM" id="SignalP"/>
    </source>
</evidence>
<reference evidence="8 9" key="1">
    <citation type="submission" date="2023-01" db="EMBL/GenBank/DDBJ databases">
        <title>Analysis of 21 Apiospora genomes using comparative genomics revels a genus with tremendous synthesis potential of carbohydrate active enzymes and secondary metabolites.</title>
        <authorList>
            <person name="Sorensen T."/>
        </authorList>
    </citation>
    <scope>NUCLEOTIDE SEQUENCE [LARGE SCALE GENOMIC DNA]</scope>
    <source>
        <strain evidence="8 9">CBS 114990</strain>
    </source>
</reference>
<dbReference type="RefSeq" id="XP_066660682.1">
    <property type="nucleotide sequence ID" value="XM_066818494.1"/>
</dbReference>
<evidence type="ECO:0000259" key="6">
    <source>
        <dbReference type="Pfam" id="PF02055"/>
    </source>
</evidence>
<feature type="domain" description="Glycosyl hydrolase family 30 beta sandwich" evidence="7">
    <location>
        <begin position="441"/>
        <end position="493"/>
    </location>
</feature>
<accession>A0ABR1UT21</accession>
<proteinExistence type="inferred from homology"/>
<dbReference type="PANTHER" id="PTHR11069:SF23">
    <property type="entry name" value="LYSOSOMAL ACID GLUCOSYLCERAMIDASE"/>
    <property type="match status" value="1"/>
</dbReference>
<dbReference type="Pfam" id="PF17189">
    <property type="entry name" value="Glyco_hydro_30C"/>
    <property type="match status" value="1"/>
</dbReference>
<dbReference type="InterPro" id="IPR033453">
    <property type="entry name" value="Glyco_hydro_30_TIM-barrel"/>
</dbReference>
<evidence type="ECO:0000313" key="8">
    <source>
        <dbReference type="EMBL" id="KAK8062083.1"/>
    </source>
</evidence>
<feature type="signal peptide" evidence="5">
    <location>
        <begin position="1"/>
        <end position="18"/>
    </location>
</feature>
<dbReference type="GeneID" id="92051554"/>
<dbReference type="InterPro" id="IPR013780">
    <property type="entry name" value="Glyco_hydro_b"/>
</dbReference>
<evidence type="ECO:0000256" key="1">
    <source>
        <dbReference type="ARBA" id="ARBA00005382"/>
    </source>
</evidence>
<evidence type="ECO:0000256" key="3">
    <source>
        <dbReference type="ARBA" id="ARBA00022801"/>
    </source>
</evidence>
<dbReference type="PRINTS" id="PR00843">
    <property type="entry name" value="GLHYDRLASE30"/>
</dbReference>
<dbReference type="InterPro" id="IPR001139">
    <property type="entry name" value="Glyco_hydro_30"/>
</dbReference>
<protein>
    <submittedName>
        <fullName evidence="8">Family 30 glycoside hydrolase</fullName>
    </submittedName>
</protein>
<evidence type="ECO:0000256" key="4">
    <source>
        <dbReference type="RuleBase" id="RU361188"/>
    </source>
</evidence>
<evidence type="ECO:0000256" key="2">
    <source>
        <dbReference type="ARBA" id="ARBA00022729"/>
    </source>
</evidence>
<dbReference type="GO" id="GO:0016787">
    <property type="term" value="F:hydrolase activity"/>
    <property type="evidence" value="ECO:0007669"/>
    <property type="project" value="UniProtKB-KW"/>
</dbReference>
<evidence type="ECO:0000259" key="7">
    <source>
        <dbReference type="Pfam" id="PF17189"/>
    </source>
</evidence>
<keyword evidence="3 4" id="KW-0378">Hydrolase</keyword>
<dbReference type="EMBL" id="JAQQWN010000010">
    <property type="protein sequence ID" value="KAK8062083.1"/>
    <property type="molecule type" value="Genomic_DNA"/>
</dbReference>
<dbReference type="InterPro" id="IPR033452">
    <property type="entry name" value="GH30_C"/>
</dbReference>
<keyword evidence="2 5" id="KW-0732">Signal</keyword>
<comment type="caution">
    <text evidence="8">The sequence shown here is derived from an EMBL/GenBank/DDBJ whole genome shotgun (WGS) entry which is preliminary data.</text>
</comment>
<feature type="chain" id="PRO_5046773175" evidence="5">
    <location>
        <begin position="19"/>
        <end position="497"/>
    </location>
</feature>
<dbReference type="Gene3D" id="3.20.20.80">
    <property type="entry name" value="Glycosidases"/>
    <property type="match status" value="1"/>
</dbReference>
<dbReference type="Proteomes" id="UP001433268">
    <property type="component" value="Unassembled WGS sequence"/>
</dbReference>
<dbReference type="InterPro" id="IPR017853">
    <property type="entry name" value="GH"/>
</dbReference>
<comment type="similarity">
    <text evidence="1 4">Belongs to the glycosyl hydrolase 30 family.</text>
</comment>
<name>A0ABR1UT21_9PEZI</name>